<dbReference type="Gene3D" id="3.30.1520.20">
    <property type="entry name" value="Exonuclease ExoI, domain 2"/>
    <property type="match status" value="1"/>
</dbReference>
<evidence type="ECO:0000256" key="8">
    <source>
        <dbReference type="ARBA" id="ARBA00022839"/>
    </source>
</evidence>
<feature type="domain" description="ExoI SH3-like" evidence="16">
    <location>
        <begin position="197"/>
        <end position="351"/>
    </location>
</feature>
<dbReference type="InterPro" id="IPR038649">
    <property type="entry name" value="EXOI_SH3_sf"/>
</dbReference>
<feature type="binding site" evidence="14">
    <location>
        <position position="160"/>
    </location>
    <ligand>
        <name>substrate</name>
    </ligand>
</feature>
<evidence type="ECO:0000256" key="4">
    <source>
        <dbReference type="ARBA" id="ARBA00022722"/>
    </source>
</evidence>
<evidence type="ECO:0000256" key="7">
    <source>
        <dbReference type="ARBA" id="ARBA00022801"/>
    </source>
</evidence>
<dbReference type="Pfam" id="PF08411">
    <property type="entry name" value="ExoI_SH3"/>
    <property type="match status" value="1"/>
</dbReference>
<dbReference type="PANTHER" id="PTHR11046">
    <property type="entry name" value="OLIGORIBONUCLEASE, MITOCHONDRIAL"/>
    <property type="match status" value="1"/>
</dbReference>
<dbReference type="InterPro" id="IPR013620">
    <property type="entry name" value="Exonuc_1_SH3"/>
</dbReference>
<keyword evidence="19" id="KW-1185">Reference proteome</keyword>
<comment type="catalytic activity">
    <reaction evidence="1 13">
        <text>Exonucleolytic cleavage in the 3'- to 5'-direction to yield nucleoside 5'-phosphates.</text>
        <dbReference type="EC" id="3.1.11.1"/>
    </reaction>
</comment>
<sequence length="480" mass="54836">MAGTIYWHDYETFGTSPATDWPSQFAGLRTDLELNEIDEPPLVHYCAPPDDQLPAPDACLVTGITPQLARERGSCEAEFIARIQQAFSVPGTCVAGYNSLRFDDEVTRHSLYRNFYDPYAREWQNGNSRWDIIDLVRLTEALRPEGIIWPQRDDGLPSFRLEALTAANGIAHEAAHDALSDVRATVAMARLIRERQPRLYEFAFAHRQKQRVARYLNPQQKTPLVHVSGRYPASRHCLALVLPIAPHPENKNGVVVVDLASDPELLLSLEVEELRRRLYTPAAELADGDERPGLKTVHINRCPLVAPINVLRAEDIERLGLDMGQMKRHYERLLAAPELVAKLQQVMASPEREPHRDPDHMLYSGGFFGPGDRERMEQVRRTAADQLAQMEPAFEDLRLEEMLFRYRARNYPETLSPAEQGRWQQFRQQRLCQAAGGGGRTLSEYFGRIEQLRMERADEQSQQLLNELQRWGEQLQQGLD</sequence>
<evidence type="ECO:0000256" key="10">
    <source>
        <dbReference type="ARBA" id="ARBA00023125"/>
    </source>
</evidence>
<keyword evidence="7 13" id="KW-0378">Hydrolase</keyword>
<dbReference type="FunFam" id="3.30.420.10:FF:000033">
    <property type="entry name" value="Exodeoxyribonuclease I"/>
    <property type="match status" value="1"/>
</dbReference>
<dbReference type="SUPFAM" id="SSF53098">
    <property type="entry name" value="Ribonuclease H-like"/>
    <property type="match status" value="1"/>
</dbReference>
<evidence type="ECO:0000256" key="15">
    <source>
        <dbReference type="PIRSR" id="PIRSR000977-2"/>
    </source>
</evidence>
<evidence type="ECO:0000259" key="17">
    <source>
        <dbReference type="PROSITE" id="PS51785"/>
    </source>
</evidence>
<dbReference type="InterPro" id="IPR023607">
    <property type="entry name" value="Exodeoxyribonuclease_I"/>
</dbReference>
<keyword evidence="6 13" id="KW-0227">DNA damage</keyword>
<feature type="domain" description="ExoI C-terminal" evidence="17">
    <location>
        <begin position="354"/>
        <end position="476"/>
    </location>
</feature>
<dbReference type="CDD" id="cd06138">
    <property type="entry name" value="ExoI_N"/>
    <property type="match status" value="1"/>
</dbReference>
<reference evidence="18 19" key="2">
    <citation type="submission" date="2018-12" db="EMBL/GenBank/DDBJ databases">
        <title>Simiduia agarivorans gen. nov., sp. nov., a marine, agarolytic bacterium isolated from shallow coastal water from Keelung, Taiwan.</title>
        <authorList>
            <person name="Shieh W.Y."/>
        </authorList>
    </citation>
    <scope>NUCLEOTIDE SEQUENCE [LARGE SCALE GENOMIC DNA]</scope>
    <source>
        <strain evidence="18 19">GTF-13</strain>
    </source>
</reference>
<comment type="subunit">
    <text evidence="12">Monomer. Interacts with ssb (via C-terminus); this interaction stimulates the exonuclease activity by recruiting the enzyme to its substrate.</text>
</comment>
<evidence type="ECO:0000256" key="13">
    <source>
        <dbReference type="PIRNR" id="PIRNR000977"/>
    </source>
</evidence>
<keyword evidence="11 13" id="KW-0234">DNA repair</keyword>
<dbReference type="Proteomes" id="UP000280792">
    <property type="component" value="Unassembled WGS sequence"/>
</dbReference>
<evidence type="ECO:0000256" key="12">
    <source>
        <dbReference type="ARBA" id="ARBA00046792"/>
    </source>
</evidence>
<dbReference type="InterPro" id="IPR012337">
    <property type="entry name" value="RNaseH-like_sf"/>
</dbReference>
<dbReference type="Pfam" id="PF00929">
    <property type="entry name" value="RNase_T"/>
    <property type="match status" value="1"/>
</dbReference>
<gene>
    <name evidence="18" type="ORF">D0544_01965</name>
</gene>
<dbReference type="GO" id="GO:0008310">
    <property type="term" value="F:single-stranded DNA 3'-5' DNA exonuclease activity"/>
    <property type="evidence" value="ECO:0007669"/>
    <property type="project" value="UniProtKB-EC"/>
</dbReference>
<dbReference type="EMBL" id="QWEZ01000001">
    <property type="protein sequence ID" value="RRJ83910.1"/>
    <property type="molecule type" value="Genomic_DNA"/>
</dbReference>
<protein>
    <recommendedName>
        <fullName evidence="3 13">Exodeoxyribonuclease I</fullName>
        <ecNumber evidence="2 13">3.1.11.1</ecNumber>
    </recommendedName>
</protein>
<dbReference type="Gene3D" id="3.30.420.10">
    <property type="entry name" value="Ribonuclease H-like superfamily/Ribonuclease H"/>
    <property type="match status" value="1"/>
</dbReference>
<dbReference type="EC" id="3.1.11.1" evidence="2 13"/>
<comment type="caution">
    <text evidence="18">The sequence shown here is derived from an EMBL/GenBank/DDBJ whole genome shotgun (WGS) entry which is preliminary data.</text>
</comment>
<organism evidence="18 19">
    <name type="scientific">Aestuariirhabdus litorea</name>
    <dbReference type="NCBI Taxonomy" id="2528527"/>
    <lineage>
        <taxon>Bacteria</taxon>
        <taxon>Pseudomonadati</taxon>
        <taxon>Pseudomonadota</taxon>
        <taxon>Gammaproteobacteria</taxon>
        <taxon>Oceanospirillales</taxon>
        <taxon>Aestuariirhabdaceae</taxon>
        <taxon>Aestuariirhabdus</taxon>
    </lineage>
</organism>
<keyword evidence="8 13" id="KW-0269">Exonuclease</keyword>
<dbReference type="InterPro" id="IPR034747">
    <property type="entry name" value="EXOI_SH3"/>
</dbReference>
<evidence type="ECO:0000256" key="2">
    <source>
        <dbReference type="ARBA" id="ARBA00012108"/>
    </source>
</evidence>
<dbReference type="InterPro" id="IPR036397">
    <property type="entry name" value="RNaseH_sf"/>
</dbReference>
<evidence type="ECO:0000256" key="11">
    <source>
        <dbReference type="ARBA" id="ARBA00023204"/>
    </source>
</evidence>
<dbReference type="PIRSF" id="PIRSF000977">
    <property type="entry name" value="Exodeoxyribonuclease_I"/>
    <property type="match status" value="1"/>
</dbReference>
<dbReference type="InterPro" id="IPR058561">
    <property type="entry name" value="Exonuc_1_C"/>
</dbReference>
<dbReference type="NCBIfam" id="NF008746">
    <property type="entry name" value="PRK11779.1"/>
    <property type="match status" value="1"/>
</dbReference>
<keyword evidence="5 15" id="KW-0479">Metal-binding</keyword>
<accession>A0A3P3VMR9</accession>
<dbReference type="FunFam" id="1.20.1280.70:FF:000001">
    <property type="entry name" value="Exodeoxyribonuclease I"/>
    <property type="match status" value="1"/>
</dbReference>
<dbReference type="GO" id="GO:0000175">
    <property type="term" value="F:3'-5'-RNA exonuclease activity"/>
    <property type="evidence" value="ECO:0007669"/>
    <property type="project" value="InterPro"/>
</dbReference>
<evidence type="ECO:0000256" key="1">
    <source>
        <dbReference type="ARBA" id="ARBA00000563"/>
    </source>
</evidence>
<dbReference type="InterPro" id="IPR013520">
    <property type="entry name" value="Ribonucl_H"/>
</dbReference>
<evidence type="ECO:0000313" key="19">
    <source>
        <dbReference type="Proteomes" id="UP000280792"/>
    </source>
</evidence>
<evidence type="ECO:0000256" key="5">
    <source>
        <dbReference type="ARBA" id="ARBA00022723"/>
    </source>
</evidence>
<comment type="cofactor">
    <cofactor evidence="15">
        <name>Mg(2+)</name>
        <dbReference type="ChEBI" id="CHEBI:18420"/>
    </cofactor>
    <text evidence="15">Binds 2 Mg(2+) ions per monomer.</text>
</comment>
<dbReference type="GO" id="GO:0006281">
    <property type="term" value="P:DNA repair"/>
    <property type="evidence" value="ECO:0007669"/>
    <property type="project" value="UniProtKB-KW"/>
</dbReference>
<dbReference type="PROSITE" id="PS51784">
    <property type="entry name" value="EXOI_SH3"/>
    <property type="match status" value="1"/>
</dbReference>
<evidence type="ECO:0000256" key="3">
    <source>
        <dbReference type="ARBA" id="ARBA00019900"/>
    </source>
</evidence>
<dbReference type="Gene3D" id="1.10.287.1240">
    <property type="match status" value="1"/>
</dbReference>
<reference evidence="18 19" key="1">
    <citation type="submission" date="2018-08" db="EMBL/GenBank/DDBJ databases">
        <authorList>
            <person name="Khan S.A."/>
        </authorList>
    </citation>
    <scope>NUCLEOTIDE SEQUENCE [LARGE SCALE GENOMIC DNA]</scope>
    <source>
        <strain evidence="18 19">GTF-13</strain>
    </source>
</reference>
<dbReference type="GO" id="GO:0003677">
    <property type="term" value="F:DNA binding"/>
    <property type="evidence" value="ECO:0007669"/>
    <property type="project" value="UniProtKB-KW"/>
</dbReference>
<evidence type="ECO:0000313" key="18">
    <source>
        <dbReference type="EMBL" id="RRJ83910.1"/>
    </source>
</evidence>
<feature type="binding site" evidence="14">
    <location>
        <position position="11"/>
    </location>
    <ligand>
        <name>substrate</name>
    </ligand>
</feature>
<keyword evidence="10" id="KW-0238">DNA-binding</keyword>
<feature type="binding site" evidence="15">
    <location>
        <position position="181"/>
    </location>
    <ligand>
        <name>Mg(2+)</name>
        <dbReference type="ChEBI" id="CHEBI:18420"/>
        <label>2</label>
    </ligand>
</feature>
<evidence type="ECO:0000256" key="14">
    <source>
        <dbReference type="PIRSR" id="PIRSR000977-1"/>
    </source>
</evidence>
<dbReference type="RefSeq" id="WP_125014337.1">
    <property type="nucleotide sequence ID" value="NZ_QWEZ01000001.1"/>
</dbReference>
<feature type="binding site" evidence="15">
    <location>
        <position position="9"/>
    </location>
    <ligand>
        <name>Mg(2+)</name>
        <dbReference type="ChEBI" id="CHEBI:18420"/>
        <label>1</label>
    </ligand>
</feature>
<dbReference type="Gene3D" id="1.20.1280.70">
    <property type="entry name" value="Exonuclease ExoI, domain 3"/>
    <property type="match status" value="1"/>
</dbReference>
<feature type="binding site" evidence="15">
    <location>
        <position position="11"/>
    </location>
    <ligand>
        <name>Mg(2+)</name>
        <dbReference type="ChEBI" id="CHEBI:18420"/>
        <label>2</label>
    </ligand>
</feature>
<evidence type="ECO:0000256" key="6">
    <source>
        <dbReference type="ARBA" id="ARBA00022763"/>
    </source>
</evidence>
<dbReference type="PANTHER" id="PTHR11046:SF11">
    <property type="entry name" value="EXODEOXYRIBONUCLEASE I"/>
    <property type="match status" value="1"/>
</dbReference>
<keyword evidence="9 15" id="KW-0460">Magnesium</keyword>
<proteinExistence type="predicted"/>
<dbReference type="AlphaFoldDB" id="A0A3P3VMR9"/>
<dbReference type="PROSITE" id="PS51785">
    <property type="entry name" value="EXOI_C"/>
    <property type="match status" value="1"/>
</dbReference>
<dbReference type="InterPro" id="IPR022894">
    <property type="entry name" value="Oligoribonuclease"/>
</dbReference>
<evidence type="ECO:0000256" key="9">
    <source>
        <dbReference type="ARBA" id="ARBA00022842"/>
    </source>
</evidence>
<dbReference type="GO" id="GO:0046872">
    <property type="term" value="F:metal ion binding"/>
    <property type="evidence" value="ECO:0007669"/>
    <property type="project" value="UniProtKB-KW"/>
</dbReference>
<name>A0A3P3VMR9_9GAMM</name>
<dbReference type="Pfam" id="PF26016">
    <property type="entry name" value="ExoI_C"/>
    <property type="match status" value="1"/>
</dbReference>
<evidence type="ECO:0000259" key="16">
    <source>
        <dbReference type="PROSITE" id="PS51784"/>
    </source>
</evidence>
<keyword evidence="4 13" id="KW-0540">Nuclease</keyword>